<gene>
    <name evidence="6" type="ORF">AW736_01090</name>
</gene>
<sequence>MELRHLRYFVAVAAQGSFNRAAERLHLTQPTLSRQVQDLEEELGVVLVTRRANSVMLTAAGESFHEEARDILAQVDQAVKRVRGGDKYEALRIGYIPSLTGGAMPRAIGRFHAAAPRVRLELSDLSPHEMIGLAFVGQLDLVVTLDVTADFAAFSWTELHRVPPVLVMSRSHPLAKLEEVPPGRLHDVTLHYLNHHNYPEYAPLVRAMLKPFGIKPRVSPDNAEGIIPLFAALEGGNGAAILPEGVDRMIPKSLVTRPFSPLPRPFVSKMGMRKSNPHAEIFARLLVEETKCLHASQPWPDS</sequence>
<dbReference type="SUPFAM" id="SSF46785">
    <property type="entry name" value="Winged helix' DNA-binding domain"/>
    <property type="match status" value="1"/>
</dbReference>
<dbReference type="InterPro" id="IPR005119">
    <property type="entry name" value="LysR_subst-bd"/>
</dbReference>
<dbReference type="GO" id="GO:0032993">
    <property type="term" value="C:protein-DNA complex"/>
    <property type="evidence" value="ECO:0007669"/>
    <property type="project" value="TreeGrafter"/>
</dbReference>
<evidence type="ECO:0000313" key="7">
    <source>
        <dbReference type="Proteomes" id="UP000078486"/>
    </source>
</evidence>
<comment type="caution">
    <text evidence="6">The sequence shown here is derived from an EMBL/GenBank/DDBJ whole genome shotgun (WGS) entry which is preliminary data.</text>
</comment>
<evidence type="ECO:0000259" key="5">
    <source>
        <dbReference type="PROSITE" id="PS50931"/>
    </source>
</evidence>
<dbReference type="Gene3D" id="3.40.190.10">
    <property type="entry name" value="Periplasmic binding protein-like II"/>
    <property type="match status" value="2"/>
</dbReference>
<dbReference type="OrthoDB" id="9785745at2"/>
<evidence type="ECO:0000313" key="6">
    <source>
        <dbReference type="EMBL" id="OAM90260.1"/>
    </source>
</evidence>
<evidence type="ECO:0000256" key="1">
    <source>
        <dbReference type="ARBA" id="ARBA00009437"/>
    </source>
</evidence>
<name>A0A178IK45_9BACT</name>
<dbReference type="Pfam" id="PF00126">
    <property type="entry name" value="HTH_1"/>
    <property type="match status" value="1"/>
</dbReference>
<dbReference type="InterPro" id="IPR000847">
    <property type="entry name" value="LysR_HTH_N"/>
</dbReference>
<keyword evidence="2" id="KW-0805">Transcription regulation</keyword>
<dbReference type="Pfam" id="PF03466">
    <property type="entry name" value="LysR_substrate"/>
    <property type="match status" value="1"/>
</dbReference>
<accession>A0A178IK45</accession>
<evidence type="ECO:0000256" key="2">
    <source>
        <dbReference type="ARBA" id="ARBA00023015"/>
    </source>
</evidence>
<dbReference type="AlphaFoldDB" id="A0A178IK45"/>
<dbReference type="PANTHER" id="PTHR30346:SF17">
    <property type="entry name" value="LYSR FAMILY TRANSCRIPTIONAL REGULATOR"/>
    <property type="match status" value="1"/>
</dbReference>
<dbReference type="RefSeq" id="WP_068768446.1">
    <property type="nucleotide sequence ID" value="NZ_CP109796.1"/>
</dbReference>
<dbReference type="InterPro" id="IPR036388">
    <property type="entry name" value="WH-like_DNA-bd_sf"/>
</dbReference>
<dbReference type="PANTHER" id="PTHR30346">
    <property type="entry name" value="TRANSCRIPTIONAL DUAL REGULATOR HCAR-RELATED"/>
    <property type="match status" value="1"/>
</dbReference>
<dbReference type="InterPro" id="IPR036390">
    <property type="entry name" value="WH_DNA-bd_sf"/>
</dbReference>
<keyword evidence="7" id="KW-1185">Reference proteome</keyword>
<proteinExistence type="inferred from homology"/>
<reference evidence="6 7" key="1">
    <citation type="submission" date="2016-01" db="EMBL/GenBank/DDBJ databases">
        <title>High potential of lignocellulose degradation of a new Verrucomicrobia species.</title>
        <authorList>
            <person name="Wang Y."/>
            <person name="Shi Y."/>
            <person name="Qiu Z."/>
            <person name="Liu S."/>
            <person name="Yang H."/>
        </authorList>
    </citation>
    <scope>NUCLEOTIDE SEQUENCE [LARGE SCALE GENOMIC DNA]</scope>
    <source>
        <strain evidence="6 7">TSB47</strain>
    </source>
</reference>
<dbReference type="Gene3D" id="1.10.10.10">
    <property type="entry name" value="Winged helix-like DNA-binding domain superfamily/Winged helix DNA-binding domain"/>
    <property type="match status" value="1"/>
</dbReference>
<dbReference type="STRING" id="1184151.AW736_01090"/>
<dbReference type="PRINTS" id="PR00039">
    <property type="entry name" value="HTHLYSR"/>
</dbReference>
<dbReference type="EMBL" id="LRRQ01000063">
    <property type="protein sequence ID" value="OAM90260.1"/>
    <property type="molecule type" value="Genomic_DNA"/>
</dbReference>
<protein>
    <recommendedName>
        <fullName evidence="5">HTH lysR-type domain-containing protein</fullName>
    </recommendedName>
</protein>
<dbReference type="PROSITE" id="PS50931">
    <property type="entry name" value="HTH_LYSR"/>
    <property type="match status" value="1"/>
</dbReference>
<dbReference type="SUPFAM" id="SSF53850">
    <property type="entry name" value="Periplasmic binding protein-like II"/>
    <property type="match status" value="1"/>
</dbReference>
<dbReference type="GO" id="GO:0003677">
    <property type="term" value="F:DNA binding"/>
    <property type="evidence" value="ECO:0007669"/>
    <property type="project" value="UniProtKB-KW"/>
</dbReference>
<keyword evidence="3" id="KW-0238">DNA-binding</keyword>
<dbReference type="GO" id="GO:0003700">
    <property type="term" value="F:DNA-binding transcription factor activity"/>
    <property type="evidence" value="ECO:0007669"/>
    <property type="project" value="InterPro"/>
</dbReference>
<evidence type="ECO:0000256" key="4">
    <source>
        <dbReference type="ARBA" id="ARBA00023163"/>
    </source>
</evidence>
<dbReference type="Proteomes" id="UP000078486">
    <property type="component" value="Unassembled WGS sequence"/>
</dbReference>
<evidence type="ECO:0000256" key="3">
    <source>
        <dbReference type="ARBA" id="ARBA00023125"/>
    </source>
</evidence>
<comment type="similarity">
    <text evidence="1">Belongs to the LysR transcriptional regulatory family.</text>
</comment>
<keyword evidence="4" id="KW-0804">Transcription</keyword>
<feature type="domain" description="HTH lysR-type" evidence="5">
    <location>
        <begin position="1"/>
        <end position="58"/>
    </location>
</feature>
<organism evidence="6 7">
    <name type="scientific">Termitidicoccus mucosus</name>
    <dbReference type="NCBI Taxonomy" id="1184151"/>
    <lineage>
        <taxon>Bacteria</taxon>
        <taxon>Pseudomonadati</taxon>
        <taxon>Verrucomicrobiota</taxon>
        <taxon>Opitutia</taxon>
        <taxon>Opitutales</taxon>
        <taxon>Opitutaceae</taxon>
        <taxon>Termitidicoccus</taxon>
    </lineage>
</organism>
<dbReference type="FunFam" id="1.10.10.10:FF:000001">
    <property type="entry name" value="LysR family transcriptional regulator"/>
    <property type="match status" value="1"/>
</dbReference>